<protein>
    <submittedName>
        <fullName evidence="5">Ydr279p protein family (RNase H2 complex component) wHTH domain</fullName>
    </submittedName>
</protein>
<evidence type="ECO:0000259" key="4">
    <source>
        <dbReference type="Pfam" id="PF09468"/>
    </source>
</evidence>
<comment type="caution">
    <text evidence="5">The sequence shown here is derived from an EMBL/GenBank/DDBJ whole genome shotgun (WGS) entry which is preliminary data.</text>
</comment>
<comment type="similarity">
    <text evidence="1">Belongs to the RNase H2 subunit B family.</text>
</comment>
<evidence type="ECO:0000256" key="1">
    <source>
        <dbReference type="ARBA" id="ARBA00009823"/>
    </source>
</evidence>
<dbReference type="InterPro" id="IPR019024">
    <property type="entry name" value="RNase_H2_suB_wHTH"/>
</dbReference>
<name>A0AAW1IC63_POPJA</name>
<dbReference type="PANTHER" id="PTHR13383">
    <property type="entry name" value="RIBONUCLEASE H2 SUBUNIT B"/>
    <property type="match status" value="1"/>
</dbReference>
<feature type="domain" description="Ribonuclease H2 subunit B wHTH" evidence="4">
    <location>
        <begin position="92"/>
        <end position="241"/>
    </location>
</feature>
<evidence type="ECO:0000256" key="2">
    <source>
        <dbReference type="ARBA" id="ARBA00011277"/>
    </source>
</evidence>
<dbReference type="Pfam" id="PF09468">
    <property type="entry name" value="RNase_H2-Ydr279"/>
    <property type="match status" value="1"/>
</dbReference>
<dbReference type="GO" id="GO:0005654">
    <property type="term" value="C:nucleoplasm"/>
    <property type="evidence" value="ECO:0007669"/>
    <property type="project" value="TreeGrafter"/>
</dbReference>
<reference evidence="5 6" key="1">
    <citation type="journal article" date="2024" name="BMC Genomics">
        <title>De novo assembly and annotation of Popillia japonica's genome with initial clues to its potential as an invasive pest.</title>
        <authorList>
            <person name="Cucini C."/>
            <person name="Boschi S."/>
            <person name="Funari R."/>
            <person name="Cardaioli E."/>
            <person name="Iannotti N."/>
            <person name="Marturano G."/>
            <person name="Paoli F."/>
            <person name="Bruttini M."/>
            <person name="Carapelli A."/>
            <person name="Frati F."/>
            <person name="Nardi F."/>
        </authorList>
    </citation>
    <scope>NUCLEOTIDE SEQUENCE [LARGE SCALE GENOMIC DNA]</scope>
    <source>
        <strain evidence="5">DMR45628</strain>
    </source>
</reference>
<evidence type="ECO:0000313" key="6">
    <source>
        <dbReference type="Proteomes" id="UP001458880"/>
    </source>
</evidence>
<comment type="subunit">
    <text evidence="2">The RNase H2 complex is a heterotrimer composed of the catalytic subunit RNASEH2A and the non-catalytic subunits RNASEH2B and RNASEH2C.</text>
</comment>
<dbReference type="InterPro" id="IPR040456">
    <property type="entry name" value="RNase_H2_suB"/>
</dbReference>
<feature type="compositionally biased region" description="Low complexity" evidence="3">
    <location>
        <begin position="266"/>
        <end position="280"/>
    </location>
</feature>
<dbReference type="Gene3D" id="2.20.25.530">
    <property type="match status" value="1"/>
</dbReference>
<gene>
    <name evidence="5" type="ORF">QE152_g36960</name>
</gene>
<dbReference type="Gene3D" id="1.10.20.120">
    <property type="match status" value="1"/>
</dbReference>
<feature type="compositionally biased region" description="Polar residues" evidence="3">
    <location>
        <begin position="282"/>
        <end position="293"/>
    </location>
</feature>
<dbReference type="EMBL" id="JASPKY010000685">
    <property type="protein sequence ID" value="KAK9686777.1"/>
    <property type="molecule type" value="Genomic_DNA"/>
</dbReference>
<dbReference type="AlphaFoldDB" id="A0AAW1IC63"/>
<sequence length="293" mass="33050">MPRNNISSSSNRQAIKSNIQQPCNSWIFLLKENTDGANYENDIVNLRHPANINGEGGAFLFSNDNKYVQEILTYIEDKRSWFIDECVKSDVLPYLRDNAQNSATLLDQLLHDEKYPETKRLLQCHGLKYLSNVADKTVVGDDDDILAYRYNEKKTLAWLKKKTDNLVQVLKLNNIHLTSDATSATFKKSNSQQLEDHNVYVRYAAGIAPEVIPPPPQIKRKSDAIDVHHHDIKKRKGALSDGTTNTITAPQTIKNTVVHKSAKLRSAGSKSKMHASMAASRPTKTITSFFKKK</sequence>
<dbReference type="Proteomes" id="UP001458880">
    <property type="component" value="Unassembled WGS sequence"/>
</dbReference>
<keyword evidence="6" id="KW-1185">Reference proteome</keyword>
<feature type="region of interest" description="Disordered" evidence="3">
    <location>
        <begin position="266"/>
        <end position="293"/>
    </location>
</feature>
<dbReference type="GO" id="GO:0032299">
    <property type="term" value="C:ribonuclease H2 complex"/>
    <property type="evidence" value="ECO:0007669"/>
    <property type="project" value="InterPro"/>
</dbReference>
<accession>A0AAW1IC63</accession>
<dbReference type="GO" id="GO:0006401">
    <property type="term" value="P:RNA catabolic process"/>
    <property type="evidence" value="ECO:0007669"/>
    <property type="project" value="TreeGrafter"/>
</dbReference>
<dbReference type="PANTHER" id="PTHR13383:SF11">
    <property type="entry name" value="RIBONUCLEASE H2 SUBUNIT B"/>
    <property type="match status" value="1"/>
</dbReference>
<organism evidence="5 6">
    <name type="scientific">Popillia japonica</name>
    <name type="common">Japanese beetle</name>
    <dbReference type="NCBI Taxonomy" id="7064"/>
    <lineage>
        <taxon>Eukaryota</taxon>
        <taxon>Metazoa</taxon>
        <taxon>Ecdysozoa</taxon>
        <taxon>Arthropoda</taxon>
        <taxon>Hexapoda</taxon>
        <taxon>Insecta</taxon>
        <taxon>Pterygota</taxon>
        <taxon>Neoptera</taxon>
        <taxon>Endopterygota</taxon>
        <taxon>Coleoptera</taxon>
        <taxon>Polyphaga</taxon>
        <taxon>Scarabaeiformia</taxon>
        <taxon>Scarabaeidae</taxon>
        <taxon>Rutelinae</taxon>
        <taxon>Popillia</taxon>
    </lineage>
</organism>
<proteinExistence type="inferred from homology"/>
<evidence type="ECO:0000313" key="5">
    <source>
        <dbReference type="EMBL" id="KAK9686777.1"/>
    </source>
</evidence>
<evidence type="ECO:0000256" key="3">
    <source>
        <dbReference type="SAM" id="MobiDB-lite"/>
    </source>
</evidence>